<evidence type="ECO:0000313" key="1">
    <source>
        <dbReference type="EMBL" id="KAG8548070.1"/>
    </source>
</evidence>
<dbReference type="EMBL" id="WNYA01000533">
    <property type="protein sequence ID" value="KAG8548070.1"/>
    <property type="molecule type" value="Genomic_DNA"/>
</dbReference>
<accession>A0AAV6ZL50</accession>
<dbReference type="Proteomes" id="UP000824782">
    <property type="component" value="Unassembled WGS sequence"/>
</dbReference>
<gene>
    <name evidence="1" type="ORF">GDO81_026774</name>
</gene>
<sequence>MVRSQLDMHSMKYVPKETQTVVARLVEAGGLERKCSKAKIQKLMVSHKVFGESIKYYHLY</sequence>
<keyword evidence="2" id="KW-1185">Reference proteome</keyword>
<organism evidence="1 2">
    <name type="scientific">Engystomops pustulosus</name>
    <name type="common">Tungara frog</name>
    <name type="synonym">Physalaemus pustulosus</name>
    <dbReference type="NCBI Taxonomy" id="76066"/>
    <lineage>
        <taxon>Eukaryota</taxon>
        <taxon>Metazoa</taxon>
        <taxon>Chordata</taxon>
        <taxon>Craniata</taxon>
        <taxon>Vertebrata</taxon>
        <taxon>Euteleostomi</taxon>
        <taxon>Amphibia</taxon>
        <taxon>Batrachia</taxon>
        <taxon>Anura</taxon>
        <taxon>Neobatrachia</taxon>
        <taxon>Hyloidea</taxon>
        <taxon>Leptodactylidae</taxon>
        <taxon>Leiuperinae</taxon>
        <taxon>Engystomops</taxon>
    </lineage>
</organism>
<name>A0AAV6ZL50_ENGPU</name>
<comment type="caution">
    <text evidence="1">The sequence shown here is derived from an EMBL/GenBank/DDBJ whole genome shotgun (WGS) entry which is preliminary data.</text>
</comment>
<protein>
    <submittedName>
        <fullName evidence="1">Uncharacterized protein</fullName>
    </submittedName>
</protein>
<evidence type="ECO:0000313" key="2">
    <source>
        <dbReference type="Proteomes" id="UP000824782"/>
    </source>
</evidence>
<proteinExistence type="predicted"/>
<dbReference type="AlphaFoldDB" id="A0AAV6ZL50"/>
<reference evidence="1" key="1">
    <citation type="thesis" date="2020" institute="ProQuest LLC" country="789 East Eisenhower Parkway, Ann Arbor, MI, USA">
        <title>Comparative Genomics and Chromosome Evolution.</title>
        <authorList>
            <person name="Mudd A.B."/>
        </authorList>
    </citation>
    <scope>NUCLEOTIDE SEQUENCE</scope>
    <source>
        <strain evidence="1">237g6f4</strain>
        <tissue evidence="1">Blood</tissue>
    </source>
</reference>